<dbReference type="Proteomes" id="UP000230842">
    <property type="component" value="Unassembled WGS sequence"/>
</dbReference>
<dbReference type="OrthoDB" id="5768436at2"/>
<proteinExistence type="predicted"/>
<feature type="transmembrane region" description="Helical" evidence="1">
    <location>
        <begin position="238"/>
        <end position="257"/>
    </location>
</feature>
<reference evidence="2 3" key="1">
    <citation type="submission" date="2017-11" db="EMBL/GenBank/DDBJ databases">
        <title>Genomic Encyclopedia of Archaeal and Bacterial Type Strains, Phase II (KMG-II): From Individual Species to Whole Genera.</title>
        <authorList>
            <person name="Goeker M."/>
        </authorList>
    </citation>
    <scope>NUCLEOTIDE SEQUENCE [LARGE SCALE GENOMIC DNA]</scope>
    <source>
        <strain evidence="2 3">DSM 27763</strain>
    </source>
</reference>
<protein>
    <submittedName>
        <fullName evidence="2">Uncharacterized protein</fullName>
    </submittedName>
</protein>
<feature type="transmembrane region" description="Helical" evidence="1">
    <location>
        <begin position="83"/>
        <end position="102"/>
    </location>
</feature>
<keyword evidence="3" id="KW-1185">Reference proteome</keyword>
<gene>
    <name evidence="2" type="ORF">CLV56_2884</name>
</gene>
<feature type="transmembrane region" description="Helical" evidence="1">
    <location>
        <begin position="176"/>
        <end position="196"/>
    </location>
</feature>
<accession>A0A0B2B850</accession>
<dbReference type="EMBL" id="PGEZ01000002">
    <property type="protein sequence ID" value="PJJ53395.1"/>
    <property type="molecule type" value="Genomic_DNA"/>
</dbReference>
<organism evidence="2 3">
    <name type="scientific">Mumia flava</name>
    <dbReference type="NCBI Taxonomy" id="1348852"/>
    <lineage>
        <taxon>Bacteria</taxon>
        <taxon>Bacillati</taxon>
        <taxon>Actinomycetota</taxon>
        <taxon>Actinomycetes</taxon>
        <taxon>Propionibacteriales</taxon>
        <taxon>Nocardioidaceae</taxon>
        <taxon>Mumia</taxon>
    </lineage>
</organism>
<dbReference type="RefSeq" id="WP_039361791.1">
    <property type="nucleotide sequence ID" value="NZ_PGEZ01000002.1"/>
</dbReference>
<keyword evidence="1" id="KW-1133">Transmembrane helix</keyword>
<feature type="transmembrane region" description="Helical" evidence="1">
    <location>
        <begin position="296"/>
        <end position="317"/>
    </location>
</feature>
<evidence type="ECO:0000313" key="3">
    <source>
        <dbReference type="Proteomes" id="UP000230842"/>
    </source>
</evidence>
<feature type="transmembrane region" description="Helical" evidence="1">
    <location>
        <begin position="108"/>
        <end position="127"/>
    </location>
</feature>
<dbReference type="AlphaFoldDB" id="A0A0B2B850"/>
<feature type="transmembrane region" description="Helical" evidence="1">
    <location>
        <begin position="139"/>
        <end position="156"/>
    </location>
</feature>
<feature type="transmembrane region" description="Helical" evidence="1">
    <location>
        <begin position="323"/>
        <end position="342"/>
    </location>
</feature>
<comment type="caution">
    <text evidence="2">The sequence shown here is derived from an EMBL/GenBank/DDBJ whole genome shotgun (WGS) entry which is preliminary data.</text>
</comment>
<keyword evidence="1" id="KW-0472">Membrane</keyword>
<feature type="transmembrane region" description="Helical" evidence="1">
    <location>
        <begin position="263"/>
        <end position="284"/>
    </location>
</feature>
<sequence>MDEVVFWGVVAARLLLPLAIFRYPLPAIIACLLLDGVDQTVFQTFTDLDLSNYQSYDKALDVYYLALAYVATMRNWTNPAAVAVARFLFFYRLVGTTIFELAGGDDRWLLLVFPNTFEYFFIFYEVVRLRWDPARFSMRWWVVAAAAIWVVVKLPQEAWIHVFQLDLTDTMRDVPWFTPALVAAVLAGLAVFWFAVRPRLDPPDHPWQVAAPPLPAEVDEARERAALRVARGKVFDTWLYEKIALITLVSVIMANIMPSVTATPWQIAVSCAVVIALNSVAGLVNARRGGGFDGAFATFVALSAANIALVVVAGELMPGDERFFRSTGFFFVFLLALMVTVYDRYRPVLEVRSSAYEAGASARRD</sequence>
<evidence type="ECO:0000313" key="2">
    <source>
        <dbReference type="EMBL" id="PJJ53395.1"/>
    </source>
</evidence>
<keyword evidence="1" id="KW-0812">Transmembrane</keyword>
<name>A0A0B2B850_9ACTN</name>
<evidence type="ECO:0000256" key="1">
    <source>
        <dbReference type="SAM" id="Phobius"/>
    </source>
</evidence>